<feature type="transmembrane region" description="Helical" evidence="1">
    <location>
        <begin position="43"/>
        <end position="62"/>
    </location>
</feature>
<name>A0A495J4P9_9SPHI</name>
<keyword evidence="3" id="KW-1185">Reference proteome</keyword>
<dbReference type="Proteomes" id="UP000268007">
    <property type="component" value="Unassembled WGS sequence"/>
</dbReference>
<evidence type="ECO:0000313" key="3">
    <source>
        <dbReference type="Proteomes" id="UP000268007"/>
    </source>
</evidence>
<organism evidence="2 3">
    <name type="scientific">Mucilaginibacter gracilis</name>
    <dbReference type="NCBI Taxonomy" id="423350"/>
    <lineage>
        <taxon>Bacteria</taxon>
        <taxon>Pseudomonadati</taxon>
        <taxon>Bacteroidota</taxon>
        <taxon>Sphingobacteriia</taxon>
        <taxon>Sphingobacteriales</taxon>
        <taxon>Sphingobacteriaceae</taxon>
        <taxon>Mucilaginibacter</taxon>
    </lineage>
</organism>
<dbReference type="OrthoDB" id="64737at2"/>
<accession>A0A495J4P9</accession>
<dbReference type="AlphaFoldDB" id="A0A495J4P9"/>
<evidence type="ECO:0000313" key="2">
    <source>
        <dbReference type="EMBL" id="RKR83803.1"/>
    </source>
</evidence>
<feature type="transmembrane region" description="Helical" evidence="1">
    <location>
        <begin position="202"/>
        <end position="224"/>
    </location>
</feature>
<protein>
    <submittedName>
        <fullName evidence="2">Putative membrane protein</fullName>
    </submittedName>
</protein>
<dbReference type="EMBL" id="RBKU01000001">
    <property type="protein sequence ID" value="RKR83803.1"/>
    <property type="molecule type" value="Genomic_DNA"/>
</dbReference>
<dbReference type="Pfam" id="PF07077">
    <property type="entry name" value="DUF1345"/>
    <property type="match status" value="1"/>
</dbReference>
<reference evidence="2 3" key="1">
    <citation type="submission" date="2018-10" db="EMBL/GenBank/DDBJ databases">
        <title>Genomic Encyclopedia of Archaeal and Bacterial Type Strains, Phase II (KMG-II): from individual species to whole genera.</title>
        <authorList>
            <person name="Goeker M."/>
        </authorList>
    </citation>
    <scope>NUCLEOTIDE SEQUENCE [LARGE SCALE GENOMIC DNA]</scope>
    <source>
        <strain evidence="2 3">DSM 18602</strain>
    </source>
</reference>
<gene>
    <name evidence="2" type="ORF">BDD43_4017</name>
</gene>
<feature type="transmembrane region" description="Helical" evidence="1">
    <location>
        <begin position="20"/>
        <end position="37"/>
    </location>
</feature>
<proteinExistence type="predicted"/>
<keyword evidence="1" id="KW-0472">Membrane</keyword>
<keyword evidence="1" id="KW-0812">Transmembrane</keyword>
<dbReference type="RefSeq" id="WP_121199259.1">
    <property type="nucleotide sequence ID" value="NZ_RBKU01000001.1"/>
</dbReference>
<feature type="transmembrane region" description="Helical" evidence="1">
    <location>
        <begin position="82"/>
        <end position="103"/>
    </location>
</feature>
<dbReference type="InterPro" id="IPR009781">
    <property type="entry name" value="DUF1345"/>
</dbReference>
<comment type="caution">
    <text evidence="2">The sequence shown here is derived from an EMBL/GenBank/DDBJ whole genome shotgun (WGS) entry which is preliminary data.</text>
</comment>
<keyword evidence="1" id="KW-1133">Transmembrane helix</keyword>
<sequence>MQKEPKIDSLIRFDVQHRLIMALAVGILVFCLIYGHVSVPSLIILSWLSCASVIIITDWLIILSSHPREMRKIARLKDSNRFMILLFIIAGSCVSLFAILFLLKASKGSHHDDVLRLALLAVGSVIVSWWMLHTVFTMSYAHMFYTTTPDPDDKATAVIGGLQFPDEKTPDYLDFAYFSFVVGMTFQVSDVEISSRPIRRMVLLHGLISFAFNTAIVALSINVVSGLV</sequence>
<feature type="transmembrane region" description="Helical" evidence="1">
    <location>
        <begin position="115"/>
        <end position="136"/>
    </location>
</feature>
<evidence type="ECO:0000256" key="1">
    <source>
        <dbReference type="SAM" id="Phobius"/>
    </source>
</evidence>